<protein>
    <submittedName>
        <fullName evidence="1">Uncharacterized protein</fullName>
    </submittedName>
</protein>
<keyword evidence="2" id="KW-1185">Reference proteome</keyword>
<evidence type="ECO:0000313" key="2">
    <source>
        <dbReference type="Proteomes" id="UP000324832"/>
    </source>
</evidence>
<gene>
    <name evidence="1" type="ORF">LSINAPIS_LOCUS10019</name>
</gene>
<reference evidence="1 2" key="1">
    <citation type="submission" date="2017-07" db="EMBL/GenBank/DDBJ databases">
        <authorList>
            <person name="Talla V."/>
            <person name="Backstrom N."/>
        </authorList>
    </citation>
    <scope>NUCLEOTIDE SEQUENCE [LARGE SCALE GENOMIC DNA]</scope>
</reference>
<name>A0A5E4QLH6_9NEOP</name>
<evidence type="ECO:0000313" key="1">
    <source>
        <dbReference type="EMBL" id="VVC99077.1"/>
    </source>
</evidence>
<sequence length="56" mass="6171">MDIAGVTAAVGNAPVIPLVLKENMRGGDHLTPGDPYARLSYFTIKKEKKKTNRMKQ</sequence>
<accession>A0A5E4QLH6</accession>
<dbReference type="AlphaFoldDB" id="A0A5E4QLH6"/>
<proteinExistence type="predicted"/>
<dbReference type="Proteomes" id="UP000324832">
    <property type="component" value="Unassembled WGS sequence"/>
</dbReference>
<dbReference type="EMBL" id="FZQP02003956">
    <property type="protein sequence ID" value="VVC99077.1"/>
    <property type="molecule type" value="Genomic_DNA"/>
</dbReference>
<organism evidence="1 2">
    <name type="scientific">Leptidea sinapis</name>
    <dbReference type="NCBI Taxonomy" id="189913"/>
    <lineage>
        <taxon>Eukaryota</taxon>
        <taxon>Metazoa</taxon>
        <taxon>Ecdysozoa</taxon>
        <taxon>Arthropoda</taxon>
        <taxon>Hexapoda</taxon>
        <taxon>Insecta</taxon>
        <taxon>Pterygota</taxon>
        <taxon>Neoptera</taxon>
        <taxon>Endopterygota</taxon>
        <taxon>Lepidoptera</taxon>
        <taxon>Glossata</taxon>
        <taxon>Ditrysia</taxon>
        <taxon>Papilionoidea</taxon>
        <taxon>Pieridae</taxon>
        <taxon>Dismorphiinae</taxon>
        <taxon>Leptidea</taxon>
    </lineage>
</organism>